<evidence type="ECO:0000313" key="2">
    <source>
        <dbReference type="Proteomes" id="UP000239089"/>
    </source>
</evidence>
<dbReference type="CDD" id="cd00636">
    <property type="entry name" value="TroA-like"/>
    <property type="match status" value="1"/>
</dbReference>
<dbReference type="Gene3D" id="3.40.50.1980">
    <property type="entry name" value="Nitrogenase molybdenum iron protein domain"/>
    <property type="match status" value="1"/>
</dbReference>
<sequence>MKAPIAPQPVKSDRSESCRSRTCPFLSIRVERFPPWAARTNPSLSAIATFASQPNLEDSLARHPDLALVSANYGLKLSTLAAFGVPALVSQSARPARSAMRFIEDARTMVRLVGDAVGAEAPTIAEAWRASFDERPRFIQSRVAAIPPKKRLSLYYARFYRTRLSDDEAQKLLDGRSPDGSRFNLTRN</sequence>
<dbReference type="EMBL" id="NHSJ01000129">
    <property type="protein sequence ID" value="PPQ26986.1"/>
    <property type="molecule type" value="Genomic_DNA"/>
</dbReference>
<reference evidence="1 2" key="1">
    <citation type="journal article" date="2018" name="Arch. Microbiol.">
        <title>New insights into the metabolic potential of the phototrophic purple bacterium Rhodopila globiformis DSM 161(T) from its draft genome sequence and evidence for a vanadium-dependent nitrogenase.</title>
        <authorList>
            <person name="Imhoff J.F."/>
            <person name="Rahn T."/>
            <person name="Kunzel S."/>
            <person name="Neulinger S.C."/>
        </authorList>
    </citation>
    <scope>NUCLEOTIDE SEQUENCE [LARGE SCALE GENOMIC DNA]</scope>
    <source>
        <strain evidence="1 2">DSM 16996</strain>
    </source>
</reference>
<name>A0A2S6MX98_9HYPH</name>
<gene>
    <name evidence="1" type="ORF">CCR94_21445</name>
</gene>
<accession>A0A2S6MX98</accession>
<organism evidence="1 2">
    <name type="scientific">Rhodoblastus sphagnicola</name>
    <dbReference type="NCBI Taxonomy" id="333368"/>
    <lineage>
        <taxon>Bacteria</taxon>
        <taxon>Pseudomonadati</taxon>
        <taxon>Pseudomonadota</taxon>
        <taxon>Alphaproteobacteria</taxon>
        <taxon>Hyphomicrobiales</taxon>
        <taxon>Rhodoblastaceae</taxon>
        <taxon>Rhodoblastus</taxon>
    </lineage>
</organism>
<dbReference type="RefSeq" id="WP_104510159.1">
    <property type="nucleotide sequence ID" value="NZ_JACIGC010000012.1"/>
</dbReference>
<keyword evidence="2" id="KW-1185">Reference proteome</keyword>
<dbReference type="OrthoDB" id="9775594at2"/>
<protein>
    <recommendedName>
        <fullName evidence="3">Fe/B12 periplasmic-binding domain-containing protein</fullName>
    </recommendedName>
</protein>
<evidence type="ECO:0000313" key="1">
    <source>
        <dbReference type="EMBL" id="PPQ26986.1"/>
    </source>
</evidence>
<dbReference type="SUPFAM" id="SSF53807">
    <property type="entry name" value="Helical backbone' metal receptor"/>
    <property type="match status" value="1"/>
</dbReference>
<evidence type="ECO:0008006" key="3">
    <source>
        <dbReference type="Google" id="ProtNLM"/>
    </source>
</evidence>
<comment type="caution">
    <text evidence="1">The sequence shown here is derived from an EMBL/GenBank/DDBJ whole genome shotgun (WGS) entry which is preliminary data.</text>
</comment>
<dbReference type="Proteomes" id="UP000239089">
    <property type="component" value="Unassembled WGS sequence"/>
</dbReference>
<dbReference type="AlphaFoldDB" id="A0A2S6MX98"/>
<proteinExistence type="predicted"/>